<accession>A0AAJ6XMU8</accession>
<dbReference type="AlphaFoldDB" id="A0AAJ6XMU8"/>
<organism evidence="2 3">
    <name type="scientific">Populus euphratica</name>
    <name type="common">Euphrates poplar</name>
    <dbReference type="NCBI Taxonomy" id="75702"/>
    <lineage>
        <taxon>Eukaryota</taxon>
        <taxon>Viridiplantae</taxon>
        <taxon>Streptophyta</taxon>
        <taxon>Embryophyta</taxon>
        <taxon>Tracheophyta</taxon>
        <taxon>Spermatophyta</taxon>
        <taxon>Magnoliopsida</taxon>
        <taxon>eudicotyledons</taxon>
        <taxon>Gunneridae</taxon>
        <taxon>Pentapetalae</taxon>
        <taxon>rosids</taxon>
        <taxon>fabids</taxon>
        <taxon>Malpighiales</taxon>
        <taxon>Salicaceae</taxon>
        <taxon>Saliceae</taxon>
        <taxon>Populus</taxon>
    </lineage>
</organism>
<dbReference type="PANTHER" id="PTHR33645">
    <property type="entry name" value="AMINOPEPTIDASE (DUF3754)"/>
    <property type="match status" value="1"/>
</dbReference>
<gene>
    <name evidence="3" type="primary">LOC105125824</name>
</gene>
<keyword evidence="1" id="KW-0812">Transmembrane</keyword>
<feature type="transmembrane region" description="Helical" evidence="1">
    <location>
        <begin position="309"/>
        <end position="328"/>
    </location>
</feature>
<evidence type="ECO:0000313" key="3">
    <source>
        <dbReference type="RefSeq" id="XP_011024758.1"/>
    </source>
</evidence>
<evidence type="ECO:0000256" key="1">
    <source>
        <dbReference type="SAM" id="Phobius"/>
    </source>
</evidence>
<protein>
    <submittedName>
        <fullName evidence="3">Uncharacterized protein LOC105125824</fullName>
    </submittedName>
</protein>
<name>A0AAJ6XMU8_POPEU</name>
<proteinExistence type="predicted"/>
<dbReference type="GeneID" id="105125824"/>
<dbReference type="Pfam" id="PF12576">
    <property type="entry name" value="DUF3754"/>
    <property type="match status" value="1"/>
</dbReference>
<sequence>MERKKKEMIRLERESVIPILKPKLIMTLANLIEHVSDRTEFLKLCKRVEYTIRAWYLLQFEDLMQLYSLFDPVSGAKKLEQQNLSPEEIDVLEQNFLTYLFQVMDKSNFKITTDEEIDVALSGQYLLNLPIKVDESKLDKKLLKAYFNDHPRENLPDFADKYIIFRRGVGIDRTTDYFFMEKVDMLIGRFWGFLLRVTRLEIVFARKSSGKRKNDQKKDDDLNSEADQDDLFVERLRLEKMNLSVSNLLSKTTIQEPTFDRIIVVYRSAPTKSKTERGIYVKHFKNIPMADMEIVLPEKKNPGLTPMDWVKFLVSAVVGLVAVIGSVEMPKADLWVIFAVLSTVVGYCAKTYFTFQQNLAAYQNLITQSMYDKQLDSGRGTLLHLCDDVIQQEVKEVIISFFILMEQGKATRQDLDLRCEELIKEEFGESCNFDVDDAVEKLEKLGIVARDSLGRYFCVGLKRANEIIGTTTEELVLKAKQGFANS</sequence>
<keyword evidence="1" id="KW-0472">Membrane</keyword>
<dbReference type="KEGG" id="peu:105125824"/>
<dbReference type="InterPro" id="IPR022227">
    <property type="entry name" value="DUF3754"/>
</dbReference>
<feature type="transmembrane region" description="Helical" evidence="1">
    <location>
        <begin position="334"/>
        <end position="353"/>
    </location>
</feature>
<keyword evidence="1" id="KW-1133">Transmembrane helix</keyword>
<evidence type="ECO:0000313" key="2">
    <source>
        <dbReference type="Proteomes" id="UP000694918"/>
    </source>
</evidence>
<reference evidence="3" key="1">
    <citation type="submission" date="2025-08" db="UniProtKB">
        <authorList>
            <consortium name="RefSeq"/>
        </authorList>
    </citation>
    <scope>IDENTIFICATION</scope>
</reference>
<keyword evidence="2" id="KW-1185">Reference proteome</keyword>
<dbReference type="RefSeq" id="XP_011024758.1">
    <property type="nucleotide sequence ID" value="XM_011026456.1"/>
</dbReference>
<dbReference type="Proteomes" id="UP000694918">
    <property type="component" value="Unplaced"/>
</dbReference>
<dbReference type="PANTHER" id="PTHR33645:SF11">
    <property type="entry name" value="AMINOPEPTIDASE (DUF3754)"/>
    <property type="match status" value="1"/>
</dbReference>